<evidence type="ECO:0000313" key="2">
    <source>
        <dbReference type="Proteomes" id="UP000234460"/>
    </source>
</evidence>
<evidence type="ECO:0000313" key="1">
    <source>
        <dbReference type="EMBL" id="SOR63497.1"/>
    </source>
</evidence>
<proteinExistence type="predicted"/>
<accession>A0AAQ1P325</accession>
<name>A0AAQ1P325_LEPIR</name>
<dbReference type="Proteomes" id="UP000234460">
    <property type="component" value="Chromosome LMANV2"/>
</dbReference>
<gene>
    <name evidence="1" type="ORF">LMANV2_70063</name>
</gene>
<dbReference type="AlphaFoldDB" id="A0AAQ1P325"/>
<protein>
    <submittedName>
        <fullName evidence="1">Uncharacterized protein</fullName>
    </submittedName>
</protein>
<comment type="caution">
    <text evidence="1">The sequence shown here is derived from an EMBL/GenBank/DDBJ whole genome shotgun (WGS) entry which is preliminary data.</text>
</comment>
<sequence length="51" mass="6336">MIRFNFSKKFSETYFTATIQAKYMYSYLLMRHEDLYLLSFFKQIQNCKISF</sequence>
<reference evidence="1 2" key="1">
    <citation type="submission" date="2017-11" db="EMBL/GenBank/DDBJ databases">
        <authorList>
            <person name="Lechat P."/>
        </authorList>
    </citation>
    <scope>NUCLEOTIDE SEQUENCE [LARGE SCALE GENOMIC DNA]</scope>
    <source>
        <strain evidence="1">L495</strain>
    </source>
</reference>
<organism evidence="1 2">
    <name type="scientific">Leptospira interrogans serovar Manilae</name>
    <dbReference type="NCBI Taxonomy" id="214675"/>
    <lineage>
        <taxon>Bacteria</taxon>
        <taxon>Pseudomonadati</taxon>
        <taxon>Spirochaetota</taxon>
        <taxon>Spirochaetia</taxon>
        <taxon>Leptospirales</taxon>
        <taxon>Leptospiraceae</taxon>
        <taxon>Leptospira</taxon>
    </lineage>
</organism>
<dbReference type="EMBL" id="OEJX01000067">
    <property type="protein sequence ID" value="SOR63497.1"/>
    <property type="molecule type" value="Genomic_DNA"/>
</dbReference>